<dbReference type="EMBL" id="JWZT01003124">
    <property type="protein sequence ID" value="KII67639.1"/>
    <property type="molecule type" value="Genomic_DNA"/>
</dbReference>
<gene>
    <name evidence="1" type="ORF">RF11_04512</name>
</gene>
<organism evidence="1 2">
    <name type="scientific">Thelohanellus kitauei</name>
    <name type="common">Myxosporean</name>
    <dbReference type="NCBI Taxonomy" id="669202"/>
    <lineage>
        <taxon>Eukaryota</taxon>
        <taxon>Metazoa</taxon>
        <taxon>Cnidaria</taxon>
        <taxon>Myxozoa</taxon>
        <taxon>Myxosporea</taxon>
        <taxon>Bivalvulida</taxon>
        <taxon>Platysporina</taxon>
        <taxon>Myxobolidae</taxon>
        <taxon>Thelohanellus</taxon>
    </lineage>
</organism>
<comment type="caution">
    <text evidence="1">The sequence shown here is derived from an EMBL/GenBank/DDBJ whole genome shotgun (WGS) entry which is preliminary data.</text>
</comment>
<dbReference type="AlphaFoldDB" id="A0A0C2IQC2"/>
<dbReference type="SUPFAM" id="SSF51971">
    <property type="entry name" value="Nucleotide-binding domain"/>
    <property type="match status" value="1"/>
</dbReference>
<dbReference type="OrthoDB" id="66881at2759"/>
<dbReference type="Gene3D" id="3.50.50.60">
    <property type="entry name" value="FAD/NAD(P)-binding domain"/>
    <property type="match status" value="1"/>
</dbReference>
<evidence type="ECO:0000313" key="2">
    <source>
        <dbReference type="Proteomes" id="UP000031668"/>
    </source>
</evidence>
<accession>A0A0C2IQC2</accession>
<reference evidence="1 2" key="1">
    <citation type="journal article" date="2014" name="Genome Biol. Evol.">
        <title>The genome of the myxosporean Thelohanellus kitauei shows adaptations to nutrient acquisition within its fish host.</title>
        <authorList>
            <person name="Yang Y."/>
            <person name="Xiong J."/>
            <person name="Zhou Z."/>
            <person name="Huo F."/>
            <person name="Miao W."/>
            <person name="Ran C."/>
            <person name="Liu Y."/>
            <person name="Zhang J."/>
            <person name="Feng J."/>
            <person name="Wang M."/>
            <person name="Wang M."/>
            <person name="Wang L."/>
            <person name="Yao B."/>
        </authorList>
    </citation>
    <scope>NUCLEOTIDE SEQUENCE [LARGE SCALE GENOMIC DNA]</scope>
    <source>
        <strain evidence="1">Wuqing</strain>
    </source>
</reference>
<sequence>MKSFLSVCVHNIYRALNTCIVGAGPAGLSVAKYLLKVTVDLKNVFSSSQFVGWYNAHPDFKQVTTSKERVAFSLLSKKRPSYENILKSPPSIGFYIQQGPRGDSIWTTKTRLAEQCFLFKN</sequence>
<evidence type="ECO:0000313" key="1">
    <source>
        <dbReference type="EMBL" id="KII67639.1"/>
    </source>
</evidence>
<name>A0A0C2IQC2_THEKT</name>
<proteinExistence type="predicted"/>
<protein>
    <submittedName>
        <fullName evidence="1">Uncharacterized protein</fullName>
    </submittedName>
</protein>
<dbReference type="InterPro" id="IPR036188">
    <property type="entry name" value="FAD/NAD-bd_sf"/>
</dbReference>
<dbReference type="Proteomes" id="UP000031668">
    <property type="component" value="Unassembled WGS sequence"/>
</dbReference>
<keyword evidence="2" id="KW-1185">Reference proteome</keyword>